<comment type="caution">
    <text evidence="1">The sequence shown here is derived from an EMBL/GenBank/DDBJ whole genome shotgun (WGS) entry which is preliminary data.</text>
</comment>
<dbReference type="OrthoDB" id="10017160at2759"/>
<protein>
    <submittedName>
        <fullName evidence="1">Uncharacterized protein</fullName>
    </submittedName>
</protein>
<evidence type="ECO:0000313" key="2">
    <source>
        <dbReference type="Proteomes" id="UP000299102"/>
    </source>
</evidence>
<accession>A0A4C1YY80</accession>
<keyword evidence="2" id="KW-1185">Reference proteome</keyword>
<reference evidence="1 2" key="1">
    <citation type="journal article" date="2019" name="Commun. Biol.">
        <title>The bagworm genome reveals a unique fibroin gene that provides high tensile strength.</title>
        <authorList>
            <person name="Kono N."/>
            <person name="Nakamura H."/>
            <person name="Ohtoshi R."/>
            <person name="Tomita M."/>
            <person name="Numata K."/>
            <person name="Arakawa K."/>
        </authorList>
    </citation>
    <scope>NUCLEOTIDE SEQUENCE [LARGE SCALE GENOMIC DNA]</scope>
</reference>
<evidence type="ECO:0000313" key="1">
    <source>
        <dbReference type="EMBL" id="GBP79744.1"/>
    </source>
</evidence>
<sequence>MSQTQSILDKHLGMKKPCSPRIPCNLTEAQKKDRVTWCKAMLPRVKEGASNLVWDIVAEVAVEEYEKHDSEMTREEWHK</sequence>
<dbReference type="AlphaFoldDB" id="A0A4C1YY80"/>
<name>A0A4C1YY80_EUMVA</name>
<gene>
    <name evidence="1" type="ORF">EVAR_67519_1</name>
</gene>
<proteinExistence type="predicted"/>
<dbReference type="Proteomes" id="UP000299102">
    <property type="component" value="Unassembled WGS sequence"/>
</dbReference>
<dbReference type="EMBL" id="BGZK01001428">
    <property type="protein sequence ID" value="GBP79744.1"/>
    <property type="molecule type" value="Genomic_DNA"/>
</dbReference>
<organism evidence="1 2">
    <name type="scientific">Eumeta variegata</name>
    <name type="common">Bagworm moth</name>
    <name type="synonym">Eumeta japonica</name>
    <dbReference type="NCBI Taxonomy" id="151549"/>
    <lineage>
        <taxon>Eukaryota</taxon>
        <taxon>Metazoa</taxon>
        <taxon>Ecdysozoa</taxon>
        <taxon>Arthropoda</taxon>
        <taxon>Hexapoda</taxon>
        <taxon>Insecta</taxon>
        <taxon>Pterygota</taxon>
        <taxon>Neoptera</taxon>
        <taxon>Endopterygota</taxon>
        <taxon>Lepidoptera</taxon>
        <taxon>Glossata</taxon>
        <taxon>Ditrysia</taxon>
        <taxon>Tineoidea</taxon>
        <taxon>Psychidae</taxon>
        <taxon>Oiketicinae</taxon>
        <taxon>Eumeta</taxon>
    </lineage>
</organism>